<accession>A0ABD5PK33</accession>
<sequence>MDFMEQAPIPTPFGVGRVNCYLFPENDLTVLDPGPATKEAYEELGRSLDRIGCSIDDIDRVLITHPHIDHFGLAGRIVEESGARVFAHKDAADRLSDPIGYFAQEQEYFRPFLLSMGMPADTVDTVLELPEPYVDYQKPVTVTHELTDGDSIDVGVDLECISTPGHAPGSLCFLATSEDAMFTGDHVLSDITPNPLLTLAPDSDTRTRSLPTYLESLRYVLEISATVGYGGHGDQIPTLHDRVQETIAHHQERKERIADLVAESQPTTAYQIMKEMFPDLPATEMFPGMSEVIGHLDLLEDENRVVISEVDDVTRYELDTQQRR</sequence>
<reference evidence="2 3" key="1">
    <citation type="journal article" date="2019" name="Int. J. Syst. Evol. Microbiol.">
        <title>The Global Catalogue of Microorganisms (GCM) 10K type strain sequencing project: providing services to taxonomists for standard genome sequencing and annotation.</title>
        <authorList>
            <consortium name="The Broad Institute Genomics Platform"/>
            <consortium name="The Broad Institute Genome Sequencing Center for Infectious Disease"/>
            <person name="Wu L."/>
            <person name="Ma J."/>
        </authorList>
    </citation>
    <scope>NUCLEOTIDE SEQUENCE [LARGE SCALE GENOMIC DNA]</scope>
    <source>
        <strain evidence="2 3">WLHS5</strain>
    </source>
</reference>
<dbReference type="Pfam" id="PF00753">
    <property type="entry name" value="Lactamase_B"/>
    <property type="match status" value="1"/>
</dbReference>
<dbReference type="SMART" id="SM00849">
    <property type="entry name" value="Lactamase_B"/>
    <property type="match status" value="1"/>
</dbReference>
<dbReference type="Proteomes" id="UP001595898">
    <property type="component" value="Unassembled WGS sequence"/>
</dbReference>
<keyword evidence="3" id="KW-1185">Reference proteome</keyword>
<dbReference type="InterPro" id="IPR050662">
    <property type="entry name" value="Sec-metab_biosynth-thioest"/>
</dbReference>
<proteinExistence type="predicted"/>
<name>A0ABD5PK33_9EURY</name>
<organism evidence="2 3">
    <name type="scientific">Halosolutus amylolyticus</name>
    <dbReference type="NCBI Taxonomy" id="2932267"/>
    <lineage>
        <taxon>Archaea</taxon>
        <taxon>Methanobacteriati</taxon>
        <taxon>Methanobacteriota</taxon>
        <taxon>Stenosarchaea group</taxon>
        <taxon>Halobacteria</taxon>
        <taxon>Halobacteriales</taxon>
        <taxon>Natrialbaceae</taxon>
        <taxon>Halosolutus</taxon>
    </lineage>
</organism>
<dbReference type="Gene3D" id="3.60.15.10">
    <property type="entry name" value="Ribonuclease Z/Hydroxyacylglutathione hydrolase-like"/>
    <property type="match status" value="1"/>
</dbReference>
<evidence type="ECO:0000313" key="2">
    <source>
        <dbReference type="EMBL" id="MFC4540376.1"/>
    </source>
</evidence>
<evidence type="ECO:0000259" key="1">
    <source>
        <dbReference type="SMART" id="SM00849"/>
    </source>
</evidence>
<dbReference type="InterPro" id="IPR036866">
    <property type="entry name" value="RibonucZ/Hydroxyglut_hydro"/>
</dbReference>
<gene>
    <name evidence="2" type="ORF">ACFO5R_00295</name>
</gene>
<dbReference type="AlphaFoldDB" id="A0ABD5PK33"/>
<evidence type="ECO:0000313" key="3">
    <source>
        <dbReference type="Proteomes" id="UP001595898"/>
    </source>
</evidence>
<dbReference type="RefSeq" id="WP_250142421.1">
    <property type="nucleotide sequence ID" value="NZ_JALIQP010000007.1"/>
</dbReference>
<dbReference type="PANTHER" id="PTHR23131:SF4">
    <property type="entry name" value="METALLO-BETA-LACTAMASE SUPERFAMILY POTEIN"/>
    <property type="match status" value="1"/>
</dbReference>
<protein>
    <submittedName>
        <fullName evidence="2">MBL fold metallo-hydrolase</fullName>
    </submittedName>
</protein>
<dbReference type="EMBL" id="JBHSFA010000001">
    <property type="protein sequence ID" value="MFC4540376.1"/>
    <property type="molecule type" value="Genomic_DNA"/>
</dbReference>
<dbReference type="InterPro" id="IPR001279">
    <property type="entry name" value="Metallo-B-lactamas"/>
</dbReference>
<dbReference type="PANTHER" id="PTHR23131">
    <property type="entry name" value="ENDORIBONUCLEASE LACTB2"/>
    <property type="match status" value="1"/>
</dbReference>
<comment type="caution">
    <text evidence="2">The sequence shown here is derived from an EMBL/GenBank/DDBJ whole genome shotgun (WGS) entry which is preliminary data.</text>
</comment>
<dbReference type="Gene3D" id="1.10.10.10">
    <property type="entry name" value="Winged helix-like DNA-binding domain superfamily/Winged helix DNA-binding domain"/>
    <property type="match status" value="1"/>
</dbReference>
<dbReference type="InterPro" id="IPR036388">
    <property type="entry name" value="WH-like_DNA-bd_sf"/>
</dbReference>
<dbReference type="SUPFAM" id="SSF56281">
    <property type="entry name" value="Metallo-hydrolase/oxidoreductase"/>
    <property type="match status" value="1"/>
</dbReference>
<feature type="domain" description="Metallo-beta-lactamase" evidence="1">
    <location>
        <begin position="17"/>
        <end position="232"/>
    </location>
</feature>